<protein>
    <submittedName>
        <fullName evidence="1">Uncharacterized protein</fullName>
    </submittedName>
</protein>
<sequence>MTSSFVGASCPVISSSHVFTTTFAVPMTTASITTVTLPASNGTAISNTTTFAFPTTTANDHTTAITTVTVPASNGTAISSSTVVITAVSSTATSGPQSTGVANVTSSFFGPCPTISESPVAESTTTANVPATTSVNITTTTGIASSTVPASNTAVTGGPQTTTIIPVSNITSSFVGTTTAFAQVGAVNAGMKLSSAKNFKLLTGVIVFAGMIVL</sequence>
<name>A0AA39IXT8_9AGAR</name>
<organism evidence="1 2">
    <name type="scientific">Armillaria borealis</name>
    <dbReference type="NCBI Taxonomy" id="47425"/>
    <lineage>
        <taxon>Eukaryota</taxon>
        <taxon>Fungi</taxon>
        <taxon>Dikarya</taxon>
        <taxon>Basidiomycota</taxon>
        <taxon>Agaricomycotina</taxon>
        <taxon>Agaricomycetes</taxon>
        <taxon>Agaricomycetidae</taxon>
        <taxon>Agaricales</taxon>
        <taxon>Marasmiineae</taxon>
        <taxon>Physalacriaceae</taxon>
        <taxon>Armillaria</taxon>
    </lineage>
</organism>
<reference evidence="1" key="1">
    <citation type="submission" date="2023-06" db="EMBL/GenBank/DDBJ databases">
        <authorList>
            <consortium name="Lawrence Berkeley National Laboratory"/>
            <person name="Ahrendt S."/>
            <person name="Sahu N."/>
            <person name="Indic B."/>
            <person name="Wong-Bajracharya J."/>
            <person name="Merenyi Z."/>
            <person name="Ke H.-M."/>
            <person name="Monk M."/>
            <person name="Kocsube S."/>
            <person name="Drula E."/>
            <person name="Lipzen A."/>
            <person name="Balint B."/>
            <person name="Henrissat B."/>
            <person name="Andreopoulos B."/>
            <person name="Martin F.M."/>
            <person name="Harder C.B."/>
            <person name="Rigling D."/>
            <person name="Ford K.L."/>
            <person name="Foster G.D."/>
            <person name="Pangilinan J."/>
            <person name="Papanicolaou A."/>
            <person name="Barry K."/>
            <person name="LaButti K."/>
            <person name="Viragh M."/>
            <person name="Koriabine M."/>
            <person name="Yan M."/>
            <person name="Riley R."/>
            <person name="Champramary S."/>
            <person name="Plett K.L."/>
            <person name="Tsai I.J."/>
            <person name="Slot J."/>
            <person name="Sipos G."/>
            <person name="Plett J."/>
            <person name="Nagy L.G."/>
            <person name="Grigoriev I.V."/>
        </authorList>
    </citation>
    <scope>NUCLEOTIDE SEQUENCE</scope>
    <source>
        <strain evidence="1">FPL87.14</strain>
    </source>
</reference>
<dbReference type="Proteomes" id="UP001175226">
    <property type="component" value="Unassembled WGS sequence"/>
</dbReference>
<keyword evidence="2" id="KW-1185">Reference proteome</keyword>
<comment type="caution">
    <text evidence="1">The sequence shown here is derived from an EMBL/GenBank/DDBJ whole genome shotgun (WGS) entry which is preliminary data.</text>
</comment>
<gene>
    <name evidence="1" type="ORF">EV421DRAFT_1502202</name>
</gene>
<dbReference type="EMBL" id="JAUEPT010000094">
    <property type="protein sequence ID" value="KAK0432460.1"/>
    <property type="molecule type" value="Genomic_DNA"/>
</dbReference>
<accession>A0AA39IXT8</accession>
<proteinExistence type="predicted"/>
<dbReference type="AlphaFoldDB" id="A0AA39IXT8"/>
<evidence type="ECO:0000313" key="2">
    <source>
        <dbReference type="Proteomes" id="UP001175226"/>
    </source>
</evidence>
<evidence type="ECO:0000313" key="1">
    <source>
        <dbReference type="EMBL" id="KAK0432460.1"/>
    </source>
</evidence>